<feature type="transmembrane region" description="Helical" evidence="8">
    <location>
        <begin position="56"/>
        <end position="81"/>
    </location>
</feature>
<dbReference type="CDD" id="cd06261">
    <property type="entry name" value="TM_PBP2"/>
    <property type="match status" value="1"/>
</dbReference>
<keyword evidence="5 8" id="KW-0812">Transmembrane</keyword>
<evidence type="ECO:0000256" key="6">
    <source>
        <dbReference type="ARBA" id="ARBA00022989"/>
    </source>
</evidence>
<organism evidence="10 11">
    <name type="scientific">Halosimplex rubrum</name>
    <dbReference type="NCBI Taxonomy" id="869889"/>
    <lineage>
        <taxon>Archaea</taxon>
        <taxon>Methanobacteriati</taxon>
        <taxon>Methanobacteriota</taxon>
        <taxon>Stenosarchaea group</taxon>
        <taxon>Halobacteria</taxon>
        <taxon>Halobacteriales</taxon>
        <taxon>Haloarculaceae</taxon>
        <taxon>Halosimplex</taxon>
    </lineage>
</organism>
<evidence type="ECO:0000256" key="2">
    <source>
        <dbReference type="ARBA" id="ARBA00007069"/>
    </source>
</evidence>
<proteinExistence type="inferred from homology"/>
<evidence type="ECO:0000256" key="1">
    <source>
        <dbReference type="ARBA" id="ARBA00004651"/>
    </source>
</evidence>
<evidence type="ECO:0000313" key="11">
    <source>
        <dbReference type="Proteomes" id="UP000509667"/>
    </source>
</evidence>
<dbReference type="AlphaFoldDB" id="A0A7D5SQY6"/>
<dbReference type="GO" id="GO:0005315">
    <property type="term" value="F:phosphate transmembrane transporter activity"/>
    <property type="evidence" value="ECO:0007669"/>
    <property type="project" value="InterPro"/>
</dbReference>
<feature type="transmembrane region" description="Helical" evidence="8">
    <location>
        <begin position="351"/>
        <end position="371"/>
    </location>
</feature>
<dbReference type="Pfam" id="PF00528">
    <property type="entry name" value="BPD_transp_1"/>
    <property type="match status" value="1"/>
</dbReference>
<dbReference type="InterPro" id="IPR035906">
    <property type="entry name" value="MetI-like_sf"/>
</dbReference>
<dbReference type="GO" id="GO:0005886">
    <property type="term" value="C:plasma membrane"/>
    <property type="evidence" value="ECO:0007669"/>
    <property type="project" value="UniProtKB-SubCell"/>
</dbReference>
<comment type="similarity">
    <text evidence="2 8">Belongs to the binding-protein-dependent transport system permease family. CysTW subfamily.</text>
</comment>
<keyword evidence="6 8" id="KW-1133">Transmembrane helix</keyword>
<reference evidence="10 11" key="1">
    <citation type="submission" date="2020-07" db="EMBL/GenBank/DDBJ databases">
        <title>Halosimplex pelagicum sp. nov. and Halosimplex rubrum sp. nov., isolated from salted brown alga Laminaria, and emended description of the genus Halosimplex.</title>
        <authorList>
            <person name="Cui H."/>
        </authorList>
    </citation>
    <scope>NUCLEOTIDE SEQUENCE [LARGE SCALE GENOMIC DNA]</scope>
    <source>
        <strain evidence="10 11">R27</strain>
    </source>
</reference>
<evidence type="ECO:0000256" key="3">
    <source>
        <dbReference type="ARBA" id="ARBA00022448"/>
    </source>
</evidence>
<protein>
    <recommendedName>
        <fullName evidence="8">Phosphate transport system permease protein PstA</fullName>
    </recommendedName>
</protein>
<feature type="transmembrane region" description="Helical" evidence="8">
    <location>
        <begin position="425"/>
        <end position="446"/>
    </location>
</feature>
<sequence length="546" mass="55660">MSLGTPSDTADALVAGDSSARELVGGGLSALSFAAFVAGLLALFQYVPVDATLGGVTVATAIGGSLTLVGVGVVALGAASYGGVFETEPGHTGGVASAAFLGLLWFGVGGLVGAQTLGLSTVWPVVALAAGGLGAGVALFAREDIGVTLSAGLFVLLAGLVVVTGLVGPGWSWDPTGFSIVVTGAVGVPVVALFAGLVGAWTAARVYGGFGPQGRQTGAYVLVTTNAAAMIALLGSIVGFIAVRGFGPMTEGVEYGLFWGPWTWFNPPLLDSWVVVEGPIVWFYWPFVMEGYSSLGGGIDGVLPAIVGTVWLVVGAVALAVPLGVGAAVFLTEYAEQGRFTALVEVSTNSLWSTPSIVYGLFGLAFFVPRLGNTNSILAGQLVLGFMLLPLVVITSRESLKSVPDEYRDASAALGVSKWETIKSVVLPASLPGVITGVILGIGRIAGETAPILLVTTSSPFPSEVAGVIEGGFRFTSAFPFVAVPDLNLVQASSALPYQLFAVIGAGLGENLDFAWGTALVLLLVVMSFYAVGIGSRIYFRRKLDQ</sequence>
<keyword evidence="7 8" id="KW-0472">Membrane</keyword>
<dbReference type="GO" id="GO:0035435">
    <property type="term" value="P:phosphate ion transmembrane transport"/>
    <property type="evidence" value="ECO:0007669"/>
    <property type="project" value="InterPro"/>
</dbReference>
<dbReference type="KEGG" id="hrr:HZS55_12585"/>
<dbReference type="OrthoDB" id="338493at2157"/>
<dbReference type="Proteomes" id="UP000509667">
    <property type="component" value="Chromosome"/>
</dbReference>
<evidence type="ECO:0000256" key="8">
    <source>
        <dbReference type="RuleBase" id="RU363043"/>
    </source>
</evidence>
<dbReference type="PROSITE" id="PS50928">
    <property type="entry name" value="ABC_TM1"/>
    <property type="match status" value="1"/>
</dbReference>
<keyword evidence="11" id="KW-1185">Reference proteome</keyword>
<feature type="transmembrane region" description="Helical" evidence="8">
    <location>
        <begin position="305"/>
        <end position="331"/>
    </location>
</feature>
<evidence type="ECO:0000313" key="10">
    <source>
        <dbReference type="EMBL" id="QLH78087.1"/>
    </source>
</evidence>
<dbReference type="InterPro" id="IPR000515">
    <property type="entry name" value="MetI-like"/>
</dbReference>
<dbReference type="InterPro" id="IPR005672">
    <property type="entry name" value="Phosphate_PstA"/>
</dbReference>
<dbReference type="PANTHER" id="PTHR43470:SF3">
    <property type="entry name" value="PHOSPHATE TRANSPORT SYSTEM PERMEASE PROTEIN PSTA-RELATED"/>
    <property type="match status" value="1"/>
</dbReference>
<feature type="transmembrane region" description="Helical" evidence="8">
    <location>
        <begin position="147"/>
        <end position="168"/>
    </location>
</feature>
<feature type="transmembrane region" description="Helical" evidence="8">
    <location>
        <begin position="121"/>
        <end position="141"/>
    </location>
</feature>
<dbReference type="PANTHER" id="PTHR43470">
    <property type="entry name" value="PHOSPHATE TRANSPORT SYSTEM PERMEASE PROTEIN PSTA-RELATED"/>
    <property type="match status" value="1"/>
</dbReference>
<keyword evidence="3" id="KW-0813">Transport</keyword>
<feature type="domain" description="ABC transmembrane type-1" evidence="9">
    <location>
        <begin position="306"/>
        <end position="533"/>
    </location>
</feature>
<dbReference type="Gene3D" id="1.10.3720.10">
    <property type="entry name" value="MetI-like"/>
    <property type="match status" value="1"/>
</dbReference>
<feature type="transmembrane region" description="Helical" evidence="8">
    <location>
        <begin position="23"/>
        <end position="44"/>
    </location>
</feature>
<comment type="subcellular location">
    <subcellularLocation>
        <location evidence="1 8">Cell membrane</location>
        <topology evidence="1 8">Multi-pass membrane protein</topology>
    </subcellularLocation>
</comment>
<feature type="transmembrane region" description="Helical" evidence="8">
    <location>
        <begin position="93"/>
        <end position="114"/>
    </location>
</feature>
<evidence type="ECO:0000256" key="4">
    <source>
        <dbReference type="ARBA" id="ARBA00022475"/>
    </source>
</evidence>
<feature type="transmembrane region" description="Helical" evidence="8">
    <location>
        <begin position="219"/>
        <end position="243"/>
    </location>
</feature>
<dbReference type="GeneID" id="56078714"/>
<feature type="transmembrane region" description="Helical" evidence="8">
    <location>
        <begin position="514"/>
        <end position="540"/>
    </location>
</feature>
<dbReference type="NCBIfam" id="TIGR00974">
    <property type="entry name" value="3a0107s02c"/>
    <property type="match status" value="1"/>
</dbReference>
<evidence type="ECO:0000256" key="5">
    <source>
        <dbReference type="ARBA" id="ARBA00022692"/>
    </source>
</evidence>
<dbReference type="EMBL" id="CP058910">
    <property type="protein sequence ID" value="QLH78087.1"/>
    <property type="molecule type" value="Genomic_DNA"/>
</dbReference>
<evidence type="ECO:0000259" key="9">
    <source>
        <dbReference type="PROSITE" id="PS50928"/>
    </source>
</evidence>
<evidence type="ECO:0000256" key="7">
    <source>
        <dbReference type="ARBA" id="ARBA00023136"/>
    </source>
</evidence>
<keyword evidence="4 8" id="KW-1003">Cell membrane</keyword>
<feature type="transmembrane region" description="Helical" evidence="8">
    <location>
        <begin position="377"/>
        <end position="394"/>
    </location>
</feature>
<name>A0A7D5SQY6_9EURY</name>
<accession>A0A7D5SQY6</accession>
<feature type="transmembrane region" description="Helical" evidence="8">
    <location>
        <begin position="180"/>
        <end position="204"/>
    </location>
</feature>
<dbReference type="RefSeq" id="WP_179908009.1">
    <property type="nucleotide sequence ID" value="NZ_CP058910.1"/>
</dbReference>
<dbReference type="SUPFAM" id="SSF161098">
    <property type="entry name" value="MetI-like"/>
    <property type="match status" value="1"/>
</dbReference>
<gene>
    <name evidence="10" type="primary">pstA</name>
    <name evidence="10" type="ORF">HZS55_12585</name>
</gene>